<accession>A0ABR8ZCE7</accession>
<evidence type="ECO:0000313" key="1">
    <source>
        <dbReference type="EMBL" id="MBD8082967.1"/>
    </source>
</evidence>
<protein>
    <submittedName>
        <fullName evidence="1">Uncharacterized protein</fullName>
    </submittedName>
</protein>
<proteinExistence type="predicted"/>
<sequence>MSKTILIATDFSLESLNIMKKVLREKNSSHDSGQFKILLVSGYDAGDSIRDLLFNNKGKILSKIRSAEFCEALSIIKNKYPDLVSKITCDIFTGYFQRTFDQYLKAADVEEAYYSESLKEINHSGKFDIVPFLKKTDLIEAKEIKVITPDFMPEKGKIAEVFVEV</sequence>
<organism evidence="1 2">
    <name type="scientific">Chryseobacterium caseinilyticum</name>
    <dbReference type="NCBI Taxonomy" id="2771428"/>
    <lineage>
        <taxon>Bacteria</taxon>
        <taxon>Pseudomonadati</taxon>
        <taxon>Bacteroidota</taxon>
        <taxon>Flavobacteriia</taxon>
        <taxon>Flavobacteriales</taxon>
        <taxon>Weeksellaceae</taxon>
        <taxon>Chryseobacterium group</taxon>
        <taxon>Chryseobacterium</taxon>
    </lineage>
</organism>
<evidence type="ECO:0000313" key="2">
    <source>
        <dbReference type="Proteomes" id="UP000637299"/>
    </source>
</evidence>
<keyword evidence="2" id="KW-1185">Reference proteome</keyword>
<dbReference type="RefSeq" id="WP_191736927.1">
    <property type="nucleotide sequence ID" value="NZ_JACYFS010000003.1"/>
</dbReference>
<reference evidence="1 2" key="1">
    <citation type="submission" date="2020-09" db="EMBL/GenBank/DDBJ databases">
        <title>Genome seq and assembly of Chryseobacterium sp.</title>
        <authorList>
            <person name="Chhetri G."/>
        </authorList>
    </citation>
    <scope>NUCLEOTIDE SEQUENCE [LARGE SCALE GENOMIC DNA]</scope>
    <source>
        <strain evidence="1 2">GCR10</strain>
    </source>
</reference>
<dbReference type="EMBL" id="JACYFS010000003">
    <property type="protein sequence ID" value="MBD8082967.1"/>
    <property type="molecule type" value="Genomic_DNA"/>
</dbReference>
<gene>
    <name evidence="1" type="ORF">IC610_11125</name>
</gene>
<name>A0ABR8ZCE7_9FLAO</name>
<comment type="caution">
    <text evidence="1">The sequence shown here is derived from an EMBL/GenBank/DDBJ whole genome shotgun (WGS) entry which is preliminary data.</text>
</comment>
<dbReference type="Proteomes" id="UP000637299">
    <property type="component" value="Unassembled WGS sequence"/>
</dbReference>